<accession>A0ABY9TBW8</accession>
<dbReference type="EMBL" id="CP134050">
    <property type="protein sequence ID" value="WNC17595.1"/>
    <property type="molecule type" value="Genomic_DNA"/>
</dbReference>
<protein>
    <submittedName>
        <fullName evidence="1">Uncharacterized protein</fullName>
    </submittedName>
</protein>
<dbReference type="RefSeq" id="WP_310774025.1">
    <property type="nucleotide sequence ID" value="NZ_CP134050.1"/>
</dbReference>
<name>A0ABY9TBW8_BREBE</name>
<gene>
    <name evidence="1" type="ORF">RGB73_15230</name>
</gene>
<keyword evidence="2" id="KW-1185">Reference proteome</keyword>
<dbReference type="Proteomes" id="UP001256827">
    <property type="component" value="Chromosome"/>
</dbReference>
<organism evidence="1 2">
    <name type="scientific">Brevibacillus brevis</name>
    <name type="common">Bacillus brevis</name>
    <dbReference type="NCBI Taxonomy" id="1393"/>
    <lineage>
        <taxon>Bacteria</taxon>
        <taxon>Bacillati</taxon>
        <taxon>Bacillota</taxon>
        <taxon>Bacilli</taxon>
        <taxon>Bacillales</taxon>
        <taxon>Paenibacillaceae</taxon>
        <taxon>Brevibacillus</taxon>
    </lineage>
</organism>
<evidence type="ECO:0000313" key="2">
    <source>
        <dbReference type="Proteomes" id="UP001256827"/>
    </source>
</evidence>
<reference evidence="1 2" key="1">
    <citation type="submission" date="2023-09" db="EMBL/GenBank/DDBJ databases">
        <title>Complete Genome and Methylome dissection of Bacillus brevis NEB573 original source of BbsI restriction endonuclease.</title>
        <authorList>
            <person name="Fomenkov A."/>
            <person name="Roberts R.D."/>
        </authorList>
    </citation>
    <scope>NUCLEOTIDE SEQUENCE [LARGE SCALE GENOMIC DNA]</scope>
    <source>
        <strain evidence="1 2">NEB573</strain>
    </source>
</reference>
<evidence type="ECO:0000313" key="1">
    <source>
        <dbReference type="EMBL" id="WNC17595.1"/>
    </source>
</evidence>
<proteinExistence type="predicted"/>
<sequence length="90" mass="10358">MQFQDTRTCYGCNKTLTFTCIIHPSKANSTFGTLATLRVLNKVAGADENVLYLRTEVQCYHFGCKTINEFYYRIGETSMEHHSVYPTFTE</sequence>